<evidence type="ECO:0000256" key="4">
    <source>
        <dbReference type="ARBA" id="ARBA00022553"/>
    </source>
</evidence>
<keyword evidence="8" id="KW-0472">Membrane</keyword>
<dbReference type="Gene3D" id="3.30.565.10">
    <property type="entry name" value="Histidine kinase-like ATPase, C-terminal domain"/>
    <property type="match status" value="1"/>
</dbReference>
<keyword evidence="6" id="KW-0812">Transmembrane</keyword>
<accession>A0A6I6D9L4</accession>
<dbReference type="AlphaFoldDB" id="A0A6I6D9L4"/>
<evidence type="ECO:0000256" key="3">
    <source>
        <dbReference type="ARBA" id="ARBA00012438"/>
    </source>
</evidence>
<dbReference type="InterPro" id="IPR036097">
    <property type="entry name" value="HisK_dim/P_sf"/>
</dbReference>
<dbReference type="GO" id="GO:0000155">
    <property type="term" value="F:phosphorelay sensor kinase activity"/>
    <property type="evidence" value="ECO:0007669"/>
    <property type="project" value="InterPro"/>
</dbReference>
<comment type="catalytic activity">
    <reaction evidence="1">
        <text>ATP + protein L-histidine = ADP + protein N-phospho-L-histidine.</text>
        <dbReference type="EC" id="2.7.13.3"/>
    </reaction>
</comment>
<evidence type="ECO:0000256" key="7">
    <source>
        <dbReference type="ARBA" id="ARBA00022777"/>
    </source>
</evidence>
<sequence length="443" mass="50336">MSRFKPRHIQTRLTFWLLTSVLVLVALFWLVAARAPVVLTENYIADLLAHDAEVLVLGVEQTGDAPRLDPAYATPLYERPYSGYYYQLDVAGTELRSRSLWDFELQSRKLESFPGTYHATGPAEQHLLVYADRIQKDDTWIEVHVAADLSALEERIETFRWRFAVLTLIMLGMMLVGQRLIVRASLRPLDRVRRDCRRLEAGEIDRLDETVPPELRPMVEEINHLQDTMQRRLSRSRKALGNLAHALKTPITLIDQVLQRSRDTLPAETAERLAEGVSRMRRITDRELRQARMAGEARGSQRFEVARELPRLLGMFRHLHPEKTFTHRVDCPAGALLRADREDMYELVGNLLDNAAKWAARHIDVAVSQEDDGWHLTIADDGPGVPTESLQALAQRGTRLDESRDGHGLGLAIVREIVELYAGELTFARSAALGGLEVRVRLP</sequence>
<dbReference type="SUPFAM" id="SSF47384">
    <property type="entry name" value="Homodimeric domain of signal transducing histidine kinase"/>
    <property type="match status" value="1"/>
</dbReference>
<dbReference type="EMBL" id="CP046415">
    <property type="protein sequence ID" value="QGT78192.1"/>
    <property type="molecule type" value="Genomic_DNA"/>
</dbReference>
<organism evidence="12 13">
    <name type="scientific">Guyparkeria halophila</name>
    <dbReference type="NCBI Taxonomy" id="47960"/>
    <lineage>
        <taxon>Bacteria</taxon>
        <taxon>Pseudomonadati</taxon>
        <taxon>Pseudomonadota</taxon>
        <taxon>Gammaproteobacteria</taxon>
        <taxon>Chromatiales</taxon>
        <taxon>Thioalkalibacteraceae</taxon>
        <taxon>Guyparkeria</taxon>
    </lineage>
</organism>
<dbReference type="PROSITE" id="PS50885">
    <property type="entry name" value="HAMP"/>
    <property type="match status" value="1"/>
</dbReference>
<dbReference type="Pfam" id="PF02518">
    <property type="entry name" value="HATPase_c"/>
    <property type="match status" value="1"/>
</dbReference>
<feature type="domain" description="Histidine kinase" evidence="10">
    <location>
        <begin position="242"/>
        <end position="443"/>
    </location>
</feature>
<keyword evidence="4" id="KW-0597">Phosphoprotein</keyword>
<evidence type="ECO:0000313" key="12">
    <source>
        <dbReference type="EMBL" id="QGT78192.1"/>
    </source>
</evidence>
<dbReference type="InterPro" id="IPR003594">
    <property type="entry name" value="HATPase_dom"/>
</dbReference>
<keyword evidence="5" id="KW-0808">Transferase</keyword>
<evidence type="ECO:0000256" key="1">
    <source>
        <dbReference type="ARBA" id="ARBA00000085"/>
    </source>
</evidence>
<reference evidence="12 13" key="1">
    <citation type="submission" date="2019-11" db="EMBL/GenBank/DDBJ databases">
        <authorList>
            <person name="Zhang J."/>
            <person name="Sun C."/>
        </authorList>
    </citation>
    <scope>NUCLEOTIDE SEQUENCE [LARGE SCALE GENOMIC DNA]</scope>
    <source>
        <strain evidence="13">sp2</strain>
    </source>
</reference>
<name>A0A6I6D9L4_9GAMM</name>
<comment type="subcellular location">
    <subcellularLocation>
        <location evidence="2">Membrane</location>
    </subcellularLocation>
</comment>
<dbReference type="Proteomes" id="UP000427716">
    <property type="component" value="Chromosome"/>
</dbReference>
<dbReference type="EC" id="2.7.13.3" evidence="3"/>
<keyword evidence="13" id="KW-1185">Reference proteome</keyword>
<evidence type="ECO:0000256" key="9">
    <source>
        <dbReference type="ARBA" id="ARBA00023012"/>
    </source>
</evidence>
<evidence type="ECO:0000259" key="11">
    <source>
        <dbReference type="PROSITE" id="PS50885"/>
    </source>
</evidence>
<dbReference type="PANTHER" id="PTHR45436">
    <property type="entry name" value="SENSOR HISTIDINE KINASE YKOH"/>
    <property type="match status" value="1"/>
</dbReference>
<evidence type="ECO:0000256" key="8">
    <source>
        <dbReference type="ARBA" id="ARBA00022989"/>
    </source>
</evidence>
<dbReference type="InterPro" id="IPR005467">
    <property type="entry name" value="His_kinase_dom"/>
</dbReference>
<keyword evidence="7" id="KW-0418">Kinase</keyword>
<feature type="domain" description="HAMP" evidence="11">
    <location>
        <begin position="183"/>
        <end position="234"/>
    </location>
</feature>
<evidence type="ECO:0000259" key="10">
    <source>
        <dbReference type="PROSITE" id="PS50109"/>
    </source>
</evidence>
<dbReference type="PROSITE" id="PS50109">
    <property type="entry name" value="HIS_KIN"/>
    <property type="match status" value="1"/>
</dbReference>
<keyword evidence="9" id="KW-0902">Two-component regulatory system</keyword>
<dbReference type="Gene3D" id="1.10.287.130">
    <property type="match status" value="1"/>
</dbReference>
<protein>
    <recommendedName>
        <fullName evidence="3">histidine kinase</fullName>
        <ecNumber evidence="3">2.7.13.3</ecNumber>
    </recommendedName>
</protein>
<dbReference type="InterPro" id="IPR003660">
    <property type="entry name" value="HAMP_dom"/>
</dbReference>
<dbReference type="SMART" id="SM00387">
    <property type="entry name" value="HATPase_c"/>
    <property type="match status" value="1"/>
</dbReference>
<dbReference type="RefSeq" id="WP_156573464.1">
    <property type="nucleotide sequence ID" value="NZ_CP046415.1"/>
</dbReference>
<dbReference type="GO" id="GO:0005886">
    <property type="term" value="C:plasma membrane"/>
    <property type="evidence" value="ECO:0007669"/>
    <property type="project" value="TreeGrafter"/>
</dbReference>
<evidence type="ECO:0000256" key="2">
    <source>
        <dbReference type="ARBA" id="ARBA00004370"/>
    </source>
</evidence>
<proteinExistence type="predicted"/>
<dbReference type="SUPFAM" id="SSF55874">
    <property type="entry name" value="ATPase domain of HSP90 chaperone/DNA topoisomerase II/histidine kinase"/>
    <property type="match status" value="1"/>
</dbReference>
<gene>
    <name evidence="12" type="ORF">GM160_04360</name>
</gene>
<dbReference type="InterPro" id="IPR036890">
    <property type="entry name" value="HATPase_C_sf"/>
</dbReference>
<dbReference type="PANTHER" id="PTHR45436:SF5">
    <property type="entry name" value="SENSOR HISTIDINE KINASE TRCS"/>
    <property type="match status" value="1"/>
</dbReference>
<evidence type="ECO:0000256" key="6">
    <source>
        <dbReference type="ARBA" id="ARBA00022692"/>
    </source>
</evidence>
<dbReference type="InterPro" id="IPR050428">
    <property type="entry name" value="TCS_sensor_his_kinase"/>
</dbReference>
<evidence type="ECO:0000256" key="5">
    <source>
        <dbReference type="ARBA" id="ARBA00022679"/>
    </source>
</evidence>
<evidence type="ECO:0000313" key="13">
    <source>
        <dbReference type="Proteomes" id="UP000427716"/>
    </source>
</evidence>
<dbReference type="KEGG" id="ghl:GM160_04360"/>
<keyword evidence="8" id="KW-1133">Transmembrane helix</keyword>